<feature type="transmembrane region" description="Helical" evidence="9">
    <location>
        <begin position="44"/>
        <end position="65"/>
    </location>
</feature>
<dbReference type="GeneID" id="102801307"/>
<dbReference type="InterPro" id="IPR017452">
    <property type="entry name" value="GPCR_Rhodpsn_7TM"/>
</dbReference>
<evidence type="ECO:0000256" key="8">
    <source>
        <dbReference type="RuleBase" id="RU000688"/>
    </source>
</evidence>
<evidence type="ECO:0000256" key="5">
    <source>
        <dbReference type="ARBA" id="ARBA00023136"/>
    </source>
</evidence>
<dbReference type="PRINTS" id="PR00237">
    <property type="entry name" value="GPCRRHODOPSN"/>
</dbReference>
<feature type="transmembrane region" description="Helical" evidence="9">
    <location>
        <begin position="118"/>
        <end position="140"/>
    </location>
</feature>
<reference evidence="12" key="1">
    <citation type="submission" date="2025-08" db="UniProtKB">
        <authorList>
            <consortium name="RefSeq"/>
        </authorList>
    </citation>
    <scope>IDENTIFICATION</scope>
    <source>
        <tissue evidence="12">Testes</tissue>
    </source>
</reference>
<evidence type="ECO:0000256" key="9">
    <source>
        <dbReference type="SAM" id="Phobius"/>
    </source>
</evidence>
<evidence type="ECO:0000313" key="11">
    <source>
        <dbReference type="Proteomes" id="UP000694865"/>
    </source>
</evidence>
<dbReference type="RefSeq" id="XP_006823553.1">
    <property type="nucleotide sequence ID" value="XM_006823490.1"/>
</dbReference>
<feature type="domain" description="G-protein coupled receptors family 1 profile" evidence="10">
    <location>
        <begin position="57"/>
        <end position="309"/>
    </location>
</feature>
<keyword evidence="7 8" id="KW-0807">Transducer</keyword>
<comment type="similarity">
    <text evidence="8">Belongs to the G-protein coupled receptor 1 family.</text>
</comment>
<evidence type="ECO:0000256" key="3">
    <source>
        <dbReference type="ARBA" id="ARBA00022989"/>
    </source>
</evidence>
<protein>
    <submittedName>
        <fullName evidence="12">Somatostatin receptor type 5-like</fullName>
    </submittedName>
</protein>
<dbReference type="PROSITE" id="PS50262">
    <property type="entry name" value="G_PROTEIN_RECEP_F1_2"/>
    <property type="match status" value="1"/>
</dbReference>
<dbReference type="SUPFAM" id="SSF81321">
    <property type="entry name" value="Family A G protein-coupled receptor-like"/>
    <property type="match status" value="1"/>
</dbReference>
<evidence type="ECO:0000256" key="2">
    <source>
        <dbReference type="ARBA" id="ARBA00022692"/>
    </source>
</evidence>
<dbReference type="InterPro" id="IPR000276">
    <property type="entry name" value="GPCR_Rhodpsn"/>
</dbReference>
<gene>
    <name evidence="12" type="primary">LOC102801307</name>
</gene>
<feature type="transmembrane region" description="Helical" evidence="9">
    <location>
        <begin position="161"/>
        <end position="185"/>
    </location>
</feature>
<dbReference type="Gene3D" id="1.20.1070.10">
    <property type="entry name" value="Rhodopsin 7-helix transmembrane proteins"/>
    <property type="match status" value="1"/>
</dbReference>
<evidence type="ECO:0000256" key="7">
    <source>
        <dbReference type="ARBA" id="ARBA00023224"/>
    </source>
</evidence>
<keyword evidence="3 9" id="KW-1133">Transmembrane helix</keyword>
<keyword evidence="11" id="KW-1185">Reference proteome</keyword>
<keyword evidence="2 8" id="KW-0812">Transmembrane</keyword>
<dbReference type="PANTHER" id="PTHR24243:SF208">
    <property type="entry name" value="PYROKININ-1 RECEPTOR"/>
    <property type="match status" value="1"/>
</dbReference>
<comment type="subcellular location">
    <subcellularLocation>
        <location evidence="1">Membrane</location>
        <topology evidence="1">Multi-pass membrane protein</topology>
    </subcellularLocation>
</comment>
<accession>A0ABM0MU62</accession>
<feature type="transmembrane region" description="Helical" evidence="9">
    <location>
        <begin position="245"/>
        <end position="268"/>
    </location>
</feature>
<feature type="transmembrane region" description="Helical" evidence="9">
    <location>
        <begin position="191"/>
        <end position="224"/>
    </location>
</feature>
<dbReference type="Pfam" id="PF00001">
    <property type="entry name" value="7tm_1"/>
    <property type="match status" value="1"/>
</dbReference>
<dbReference type="Proteomes" id="UP000694865">
    <property type="component" value="Unplaced"/>
</dbReference>
<sequence length="329" mass="36995">MGSVFLDDNIGLKTINGNSINDHYYGYDSYNSSMIWQLGQQSQGIIGLTITSFGIPINVAFMIVVGRVKSMRTVTNAYLVNLAVADLLHLITHWSAWLCSLLDDSACPLKLDKTGMCMMMIISKVMQYVSMLTVTVLSLDRYLAVCRPVTYKQGFLHKPRVVLHIITIIWILSMLLTLEIALPCLGYERVFFLYILAGPMIFLVVLFASMITVFVMYSLIVRAVRNAAKRTDNSSHALKSREKQIVRLCMAMTAVYFLCAVPFLLQILEVVVNPWQQSGIWLSDESVVVLSNVATYSLEFNSCINPIIYNALSAKYRQAFATTFCSCQH</sequence>
<keyword evidence="5 9" id="KW-0472">Membrane</keyword>
<keyword evidence="6 8" id="KW-0675">Receptor</keyword>
<dbReference type="PROSITE" id="PS00237">
    <property type="entry name" value="G_PROTEIN_RECEP_F1_1"/>
    <property type="match status" value="1"/>
</dbReference>
<evidence type="ECO:0000256" key="4">
    <source>
        <dbReference type="ARBA" id="ARBA00023040"/>
    </source>
</evidence>
<evidence type="ECO:0000256" key="1">
    <source>
        <dbReference type="ARBA" id="ARBA00004141"/>
    </source>
</evidence>
<organism evidence="11 12">
    <name type="scientific">Saccoglossus kowalevskii</name>
    <name type="common">Acorn worm</name>
    <dbReference type="NCBI Taxonomy" id="10224"/>
    <lineage>
        <taxon>Eukaryota</taxon>
        <taxon>Metazoa</taxon>
        <taxon>Hemichordata</taxon>
        <taxon>Enteropneusta</taxon>
        <taxon>Harrimaniidae</taxon>
        <taxon>Saccoglossus</taxon>
    </lineage>
</organism>
<evidence type="ECO:0000259" key="10">
    <source>
        <dbReference type="PROSITE" id="PS50262"/>
    </source>
</evidence>
<evidence type="ECO:0000256" key="6">
    <source>
        <dbReference type="ARBA" id="ARBA00023170"/>
    </source>
</evidence>
<keyword evidence="4 8" id="KW-0297">G-protein coupled receptor</keyword>
<proteinExistence type="inferred from homology"/>
<dbReference type="PANTHER" id="PTHR24243">
    <property type="entry name" value="G-PROTEIN COUPLED RECEPTOR"/>
    <property type="match status" value="1"/>
</dbReference>
<evidence type="ECO:0000313" key="12">
    <source>
        <dbReference type="RefSeq" id="XP_006823553.1"/>
    </source>
</evidence>
<feature type="transmembrane region" description="Helical" evidence="9">
    <location>
        <begin position="77"/>
        <end position="98"/>
    </location>
</feature>
<name>A0ABM0MU62_SACKO</name>